<feature type="domain" description="Dehydrogenase E1 component" evidence="4">
    <location>
        <begin position="34"/>
        <end position="333"/>
    </location>
</feature>
<dbReference type="EMBL" id="FPHY01000123">
    <property type="protein sequence ID" value="SFV86914.1"/>
    <property type="molecule type" value="Genomic_DNA"/>
</dbReference>
<dbReference type="Pfam" id="PF00676">
    <property type="entry name" value="E1_dh"/>
    <property type="match status" value="1"/>
</dbReference>
<dbReference type="GO" id="GO:0004739">
    <property type="term" value="F:pyruvate dehydrogenase (acetyl-transferring) activity"/>
    <property type="evidence" value="ECO:0007669"/>
    <property type="project" value="UniProtKB-EC"/>
</dbReference>
<dbReference type="EC" id="1.2.4.1" evidence="5"/>
<dbReference type="AlphaFoldDB" id="A0A1W1DYV5"/>
<dbReference type="SUPFAM" id="SSF52518">
    <property type="entry name" value="Thiamin diphosphate-binding fold (THDP-binding)"/>
    <property type="match status" value="1"/>
</dbReference>
<evidence type="ECO:0000256" key="1">
    <source>
        <dbReference type="ARBA" id="ARBA00001964"/>
    </source>
</evidence>
<organism evidence="5">
    <name type="scientific">hydrothermal vent metagenome</name>
    <dbReference type="NCBI Taxonomy" id="652676"/>
    <lineage>
        <taxon>unclassified sequences</taxon>
        <taxon>metagenomes</taxon>
        <taxon>ecological metagenomes</taxon>
    </lineage>
</organism>
<dbReference type="PANTHER" id="PTHR11516">
    <property type="entry name" value="PYRUVATE DEHYDROGENASE E1 COMPONENT, ALPHA SUBUNIT BACTERIAL AND ORGANELLAR"/>
    <property type="match status" value="1"/>
</dbReference>
<dbReference type="InterPro" id="IPR029061">
    <property type="entry name" value="THDP-binding"/>
</dbReference>
<evidence type="ECO:0000259" key="4">
    <source>
        <dbReference type="Pfam" id="PF00676"/>
    </source>
</evidence>
<dbReference type="GO" id="GO:0006086">
    <property type="term" value="P:pyruvate decarboxylation to acetyl-CoA"/>
    <property type="evidence" value="ECO:0007669"/>
    <property type="project" value="TreeGrafter"/>
</dbReference>
<dbReference type="Gene3D" id="3.40.50.970">
    <property type="match status" value="1"/>
</dbReference>
<dbReference type="InterPro" id="IPR050642">
    <property type="entry name" value="PDH_E1_Alpha_Subunit"/>
</dbReference>
<gene>
    <name evidence="5" type="ORF">MNB_SUP05-SYMBIONT-4-223</name>
</gene>
<evidence type="ECO:0000256" key="3">
    <source>
        <dbReference type="ARBA" id="ARBA00023052"/>
    </source>
</evidence>
<keyword evidence="5" id="KW-0670">Pyruvate</keyword>
<name>A0A1W1DYV5_9ZZZZ</name>
<keyword evidence="2 5" id="KW-0560">Oxidoreductase</keyword>
<comment type="cofactor">
    <cofactor evidence="1">
        <name>thiamine diphosphate</name>
        <dbReference type="ChEBI" id="CHEBI:58937"/>
    </cofactor>
</comment>
<dbReference type="InterPro" id="IPR001017">
    <property type="entry name" value="DH_E1"/>
</dbReference>
<evidence type="ECO:0000256" key="2">
    <source>
        <dbReference type="ARBA" id="ARBA00023002"/>
    </source>
</evidence>
<keyword evidence="3" id="KW-0786">Thiamine pyrophosphate</keyword>
<protein>
    <submittedName>
        <fullName evidence="5">Pyruvate dehydrogenase E1 component alpha subunit</fullName>
        <ecNumber evidence="5">1.2.4.1</ecNumber>
    </submittedName>
</protein>
<dbReference type="PANTHER" id="PTHR11516:SF60">
    <property type="entry name" value="PYRUVATE DEHYDROGENASE E1 COMPONENT SUBUNIT ALPHA"/>
    <property type="match status" value="1"/>
</dbReference>
<dbReference type="CDD" id="cd02000">
    <property type="entry name" value="TPP_E1_PDC_ADC_BCADC"/>
    <property type="match status" value="1"/>
</dbReference>
<sequence length="343" mass="37817">MKNELKELSNPEKYHEAILIKGWDANVLQSLLKSMILIRKTEQKLALGRKDGLIGGPVHLGAGQEAIAVGVSQNLRATDRVFGAHRSHAHLLALNPDFYKLFAEVLGKETGFSKGMGGSMHLCDQSSGFYGSVPIVAGTVSLAVGAAMAAKLQKTDDISVAYIGDGAVEEGVVHESFNLAKMQKAPMLFVIENNLFASHMHISLRQPSDMVARFAVANDIPYQLVDGNDVVAVAKATKELVVDIRAGKGPRLLELVTYRWYGHVDWRDDVDVGVERSVDDIDNWKARDPIARLSKAMIKGNFWDLKQEEILNNQLNENIQVAWDKAMNDPYPSMDATLKYVYA</sequence>
<accession>A0A1W1DYV5</accession>
<proteinExistence type="predicted"/>
<reference evidence="5" key="1">
    <citation type="submission" date="2016-10" db="EMBL/GenBank/DDBJ databases">
        <authorList>
            <person name="de Groot N.N."/>
        </authorList>
    </citation>
    <scope>NUCLEOTIDE SEQUENCE</scope>
</reference>
<evidence type="ECO:0000313" key="5">
    <source>
        <dbReference type="EMBL" id="SFV86914.1"/>
    </source>
</evidence>